<dbReference type="PANTHER" id="PTHR37984">
    <property type="entry name" value="PROTEIN CBG26694"/>
    <property type="match status" value="1"/>
</dbReference>
<dbReference type="GO" id="GO:0003964">
    <property type="term" value="F:RNA-directed DNA polymerase activity"/>
    <property type="evidence" value="ECO:0007669"/>
    <property type="project" value="UniProtKB-KW"/>
</dbReference>
<dbReference type="EMBL" id="FUEG01000010">
    <property type="protein sequence ID" value="SJL09297.1"/>
    <property type="molecule type" value="Genomic_DNA"/>
</dbReference>
<reference evidence="10" key="1">
    <citation type="journal article" date="2017" name="Nat. Ecol. Evol.">
        <title>Genome expansion and lineage-specific genetic innovations in the forest pathogenic fungi Armillaria.</title>
        <authorList>
            <person name="Sipos G."/>
            <person name="Prasanna A.N."/>
            <person name="Walter M.C."/>
            <person name="O'Connor E."/>
            <person name="Balint B."/>
            <person name="Krizsan K."/>
            <person name="Kiss B."/>
            <person name="Hess J."/>
            <person name="Varga T."/>
            <person name="Slot J."/>
            <person name="Riley R."/>
            <person name="Boka B."/>
            <person name="Rigling D."/>
            <person name="Barry K."/>
            <person name="Lee J."/>
            <person name="Mihaltcheva S."/>
            <person name="LaButti K."/>
            <person name="Lipzen A."/>
            <person name="Waldron R."/>
            <person name="Moloney N.M."/>
            <person name="Sperisen C."/>
            <person name="Kredics L."/>
            <person name="Vagvoelgyi C."/>
            <person name="Patrignani A."/>
            <person name="Fitzpatrick D."/>
            <person name="Nagy I."/>
            <person name="Doyle S."/>
            <person name="Anderson J.B."/>
            <person name="Grigoriev I.V."/>
            <person name="Gueldener U."/>
            <person name="Muensterkoetter M."/>
            <person name="Nagy L.G."/>
        </authorList>
    </citation>
    <scope>NUCLEOTIDE SEQUENCE [LARGE SCALE GENOMIC DNA]</scope>
    <source>
        <strain evidence="10">C18/9</strain>
    </source>
</reference>
<dbReference type="Proteomes" id="UP000219338">
    <property type="component" value="Unassembled WGS sequence"/>
</dbReference>
<dbReference type="CDD" id="cd09274">
    <property type="entry name" value="RNase_HI_RT_Ty3"/>
    <property type="match status" value="1"/>
</dbReference>
<evidence type="ECO:0000256" key="4">
    <source>
        <dbReference type="ARBA" id="ARBA00022759"/>
    </source>
</evidence>
<evidence type="ECO:0000256" key="6">
    <source>
        <dbReference type="ARBA" id="ARBA00022918"/>
    </source>
</evidence>
<dbReference type="Pfam" id="PF17921">
    <property type="entry name" value="Integrase_H2C2"/>
    <property type="match status" value="1"/>
</dbReference>
<keyword evidence="4" id="KW-0255">Endonuclease</keyword>
<dbReference type="Gene3D" id="3.30.70.270">
    <property type="match status" value="1"/>
</dbReference>
<organism evidence="9 10">
    <name type="scientific">Armillaria ostoyae</name>
    <name type="common">Armillaria root rot fungus</name>
    <dbReference type="NCBI Taxonomy" id="47428"/>
    <lineage>
        <taxon>Eukaryota</taxon>
        <taxon>Fungi</taxon>
        <taxon>Dikarya</taxon>
        <taxon>Basidiomycota</taxon>
        <taxon>Agaricomycotina</taxon>
        <taxon>Agaricomycetes</taxon>
        <taxon>Agaricomycetidae</taxon>
        <taxon>Agaricales</taxon>
        <taxon>Marasmiineae</taxon>
        <taxon>Physalacriaceae</taxon>
        <taxon>Armillaria</taxon>
    </lineage>
</organism>
<dbReference type="AlphaFoldDB" id="A0A284RKM9"/>
<keyword evidence="6" id="KW-0695">RNA-directed DNA polymerase</keyword>
<dbReference type="PANTHER" id="PTHR37984:SF5">
    <property type="entry name" value="PROTEIN NYNRIN-LIKE"/>
    <property type="match status" value="1"/>
</dbReference>
<dbReference type="STRING" id="47428.A0A284RKM9"/>
<gene>
    <name evidence="9" type="ORF">ARMOST_12674</name>
</gene>
<dbReference type="GO" id="GO:0004519">
    <property type="term" value="F:endonuclease activity"/>
    <property type="evidence" value="ECO:0007669"/>
    <property type="project" value="UniProtKB-KW"/>
</dbReference>
<dbReference type="InterPro" id="IPR041373">
    <property type="entry name" value="RT_RNaseH"/>
</dbReference>
<keyword evidence="10" id="KW-1185">Reference proteome</keyword>
<keyword evidence="2" id="KW-0548">Nucleotidyltransferase</keyword>
<evidence type="ECO:0000256" key="3">
    <source>
        <dbReference type="ARBA" id="ARBA00022722"/>
    </source>
</evidence>
<evidence type="ECO:0000313" key="10">
    <source>
        <dbReference type="Proteomes" id="UP000219338"/>
    </source>
</evidence>
<dbReference type="Gene3D" id="1.10.340.70">
    <property type="match status" value="1"/>
</dbReference>
<feature type="domain" description="Integrase zinc-binding" evidence="8">
    <location>
        <begin position="344"/>
        <end position="397"/>
    </location>
</feature>
<dbReference type="InterPro" id="IPR050951">
    <property type="entry name" value="Retrovirus_Pol_polyprotein"/>
</dbReference>
<proteinExistence type="predicted"/>
<dbReference type="OMA" id="HEDSIAM"/>
<evidence type="ECO:0000259" key="7">
    <source>
        <dbReference type="Pfam" id="PF17917"/>
    </source>
</evidence>
<evidence type="ECO:0000256" key="1">
    <source>
        <dbReference type="ARBA" id="ARBA00022679"/>
    </source>
</evidence>
<evidence type="ECO:0000256" key="2">
    <source>
        <dbReference type="ARBA" id="ARBA00022695"/>
    </source>
</evidence>
<keyword evidence="1" id="KW-0808">Transferase</keyword>
<evidence type="ECO:0000313" key="9">
    <source>
        <dbReference type="EMBL" id="SJL09297.1"/>
    </source>
</evidence>
<keyword evidence="3" id="KW-0540">Nuclease</keyword>
<dbReference type="InterPro" id="IPR043502">
    <property type="entry name" value="DNA/RNA_pol_sf"/>
</dbReference>
<dbReference type="InterPro" id="IPR041588">
    <property type="entry name" value="Integrase_H2C2"/>
</dbReference>
<evidence type="ECO:0000259" key="8">
    <source>
        <dbReference type="Pfam" id="PF17921"/>
    </source>
</evidence>
<sequence length="468" mass="53224">MDPLLHTEIDKSDKIIVETDLNAWVDLVITIDEKRIHEKEMRHCISRNGIQPDSSKVDHIKNWPCPKYASNVHKFPGLICFVATFLKNLADHTVVLTPLTTKDTEKSFPEWTLAHQFAFDAIKALILSSDCLTVIDHANPGDNKIFVMCNANDWHTGTVLSWGPTWETSYTVAFDSMQLKGVQKNYPVYEKELLAIVRALKKWHAELLEMDFTVYMDHRTLKNFATQKDLSWRQACWNEFLSQFEFTINYIQGEDNTATDALSRLPPDNDDDTSSDLDLDLPLTHQWTSWGTSSPATAAILKVTTDPSILATIQAGYKEDDFCKKLVSMEYIGDHLIIPCIGTLHEDLFCLAYDCLGHFGADKAYTALHDCYYWPSMHWDLELDYIPICIQCQRNKSLTMKACGPLHPFPISDNHEDSIAMDFIGPLPEDNGFDCILTITDRLGSDIKIVPVHTDINASQLAEVFFHE</sequence>
<name>A0A284RKM9_ARMOS</name>
<evidence type="ECO:0000256" key="5">
    <source>
        <dbReference type="ARBA" id="ARBA00022801"/>
    </source>
</evidence>
<dbReference type="SUPFAM" id="SSF56672">
    <property type="entry name" value="DNA/RNA polymerases"/>
    <property type="match status" value="1"/>
</dbReference>
<accession>A0A284RKM9</accession>
<dbReference type="GO" id="GO:0016787">
    <property type="term" value="F:hydrolase activity"/>
    <property type="evidence" value="ECO:0007669"/>
    <property type="project" value="UniProtKB-KW"/>
</dbReference>
<dbReference type="Pfam" id="PF17917">
    <property type="entry name" value="RT_RNaseH"/>
    <property type="match status" value="1"/>
</dbReference>
<protein>
    <recommendedName>
        <fullName evidence="11">Reverse transcriptase RNase H-like domain-containing protein</fullName>
    </recommendedName>
</protein>
<feature type="domain" description="Reverse transcriptase RNase H-like" evidence="7">
    <location>
        <begin position="143"/>
        <end position="244"/>
    </location>
</feature>
<dbReference type="OrthoDB" id="3268967at2759"/>
<keyword evidence="5" id="KW-0378">Hydrolase</keyword>
<evidence type="ECO:0008006" key="11">
    <source>
        <dbReference type="Google" id="ProtNLM"/>
    </source>
</evidence>
<dbReference type="InterPro" id="IPR043128">
    <property type="entry name" value="Rev_trsase/Diguanyl_cyclase"/>
</dbReference>